<feature type="compositionally biased region" description="Basic residues" evidence="1">
    <location>
        <begin position="127"/>
        <end position="142"/>
    </location>
</feature>
<evidence type="ECO:0000313" key="3">
    <source>
        <dbReference type="Proteomes" id="UP000325313"/>
    </source>
</evidence>
<sequence length="142" mass="15677">MPEKGLPSLSTKKSSSPQRKNFGMKDLADSLPDSVMSPLRSRATSIALKKLMETQAQMLLDISAAWKKKYPVDFSYEPRSVANDDRSSVASNHCIRQSSTSQINSLLPANSIRTPSYPPSSSSWPRPKLKKPNQSRRGGAKK</sequence>
<dbReference type="Proteomes" id="UP000325313">
    <property type="component" value="Unassembled WGS sequence"/>
</dbReference>
<dbReference type="AlphaFoldDB" id="A0A5B0SDW3"/>
<feature type="compositionally biased region" description="Polar residues" evidence="1">
    <location>
        <begin position="88"/>
        <end position="114"/>
    </location>
</feature>
<proteinExistence type="predicted"/>
<accession>A0A5B0SDW3</accession>
<feature type="region of interest" description="Disordered" evidence="1">
    <location>
        <begin position="78"/>
        <end position="142"/>
    </location>
</feature>
<gene>
    <name evidence="2" type="ORF">PGTUg99_005458</name>
</gene>
<comment type="caution">
    <text evidence="2">The sequence shown here is derived from an EMBL/GenBank/DDBJ whole genome shotgun (WGS) entry which is preliminary data.</text>
</comment>
<organism evidence="2 3">
    <name type="scientific">Puccinia graminis f. sp. tritici</name>
    <dbReference type="NCBI Taxonomy" id="56615"/>
    <lineage>
        <taxon>Eukaryota</taxon>
        <taxon>Fungi</taxon>
        <taxon>Dikarya</taxon>
        <taxon>Basidiomycota</taxon>
        <taxon>Pucciniomycotina</taxon>
        <taxon>Pucciniomycetes</taxon>
        <taxon>Pucciniales</taxon>
        <taxon>Pucciniaceae</taxon>
        <taxon>Puccinia</taxon>
    </lineage>
</organism>
<name>A0A5B0SDW3_PUCGR</name>
<evidence type="ECO:0000256" key="1">
    <source>
        <dbReference type="SAM" id="MobiDB-lite"/>
    </source>
</evidence>
<feature type="compositionally biased region" description="Low complexity" evidence="1">
    <location>
        <begin position="1"/>
        <end position="17"/>
    </location>
</feature>
<protein>
    <submittedName>
        <fullName evidence="2">Uncharacterized protein</fullName>
    </submittedName>
</protein>
<dbReference type="EMBL" id="VDEP01000048">
    <property type="protein sequence ID" value="KAA1134614.1"/>
    <property type="molecule type" value="Genomic_DNA"/>
</dbReference>
<reference evidence="2 3" key="1">
    <citation type="submission" date="2019-05" db="EMBL/GenBank/DDBJ databases">
        <title>Emergence of the Ug99 lineage of the wheat stem rust pathogen through somatic hybridization.</title>
        <authorList>
            <person name="Li F."/>
            <person name="Upadhyaya N.M."/>
            <person name="Sperschneider J."/>
            <person name="Matny O."/>
            <person name="Nguyen-Phuc H."/>
            <person name="Mago R."/>
            <person name="Raley C."/>
            <person name="Miller M.E."/>
            <person name="Silverstein K.A.T."/>
            <person name="Henningsen E."/>
            <person name="Hirsch C.D."/>
            <person name="Visser B."/>
            <person name="Pretorius Z.A."/>
            <person name="Steffenson B.J."/>
            <person name="Schwessinger B."/>
            <person name="Dodds P.N."/>
            <person name="Figueroa M."/>
        </authorList>
    </citation>
    <scope>NUCLEOTIDE SEQUENCE [LARGE SCALE GENOMIC DNA]</scope>
    <source>
        <strain evidence="2 3">Ug99</strain>
    </source>
</reference>
<feature type="region of interest" description="Disordered" evidence="1">
    <location>
        <begin position="1"/>
        <end position="36"/>
    </location>
</feature>
<evidence type="ECO:0000313" key="2">
    <source>
        <dbReference type="EMBL" id="KAA1134614.1"/>
    </source>
</evidence>